<keyword evidence="2" id="KW-1185">Reference proteome</keyword>
<gene>
    <name evidence="1" type="ORF">BVRB_001520</name>
</gene>
<accession>A0A0J8B5B0</accession>
<name>A0A0J8B5B0_BETVV</name>
<proteinExistence type="predicted"/>
<dbReference type="Proteomes" id="UP000035740">
    <property type="component" value="Unassembled WGS sequence"/>
</dbReference>
<dbReference type="AlphaFoldDB" id="A0A0J8B5B0"/>
<dbReference type="Gramene" id="KMS96171">
    <property type="protein sequence ID" value="KMS96171"/>
    <property type="gene ID" value="BVRB_001520"/>
</dbReference>
<sequence>MEGLYLLRSRLAYVCISWRKPIHIVMQLIDFNTQYQLFVSIIERYCKP</sequence>
<reference evidence="1 2" key="1">
    <citation type="journal article" date="2014" name="Nature">
        <title>The genome of the recently domesticated crop plant sugar beet (Beta vulgaris).</title>
        <authorList>
            <person name="Dohm J.C."/>
            <person name="Minoche A.E."/>
            <person name="Holtgrawe D."/>
            <person name="Capella-Gutierrez S."/>
            <person name="Zakrzewski F."/>
            <person name="Tafer H."/>
            <person name="Rupp O."/>
            <person name="Sorensen T.R."/>
            <person name="Stracke R."/>
            <person name="Reinhardt R."/>
            <person name="Goesmann A."/>
            <person name="Kraft T."/>
            <person name="Schulz B."/>
            <person name="Stadler P.F."/>
            <person name="Schmidt T."/>
            <person name="Gabaldon T."/>
            <person name="Lehrach H."/>
            <person name="Weisshaar B."/>
            <person name="Himmelbauer H."/>
        </authorList>
    </citation>
    <scope>NUCLEOTIDE SEQUENCE [LARGE SCALE GENOMIC DNA]</scope>
    <source>
        <tissue evidence="1">Taproot</tissue>
    </source>
</reference>
<evidence type="ECO:0000313" key="1">
    <source>
        <dbReference type="EMBL" id="KMS96171.1"/>
    </source>
</evidence>
<evidence type="ECO:0000313" key="2">
    <source>
        <dbReference type="Proteomes" id="UP000035740"/>
    </source>
</evidence>
<protein>
    <submittedName>
        <fullName evidence="1">Uncharacterized protein</fullName>
    </submittedName>
</protein>
<dbReference type="EMBL" id="KQ090403">
    <property type="protein sequence ID" value="KMS96171.1"/>
    <property type="molecule type" value="Genomic_DNA"/>
</dbReference>
<organism evidence="1 2">
    <name type="scientific">Beta vulgaris subsp. vulgaris</name>
    <name type="common">Beet</name>
    <dbReference type="NCBI Taxonomy" id="3555"/>
    <lineage>
        <taxon>Eukaryota</taxon>
        <taxon>Viridiplantae</taxon>
        <taxon>Streptophyta</taxon>
        <taxon>Embryophyta</taxon>
        <taxon>Tracheophyta</taxon>
        <taxon>Spermatophyta</taxon>
        <taxon>Magnoliopsida</taxon>
        <taxon>eudicotyledons</taxon>
        <taxon>Gunneridae</taxon>
        <taxon>Pentapetalae</taxon>
        <taxon>Caryophyllales</taxon>
        <taxon>Chenopodiaceae</taxon>
        <taxon>Betoideae</taxon>
        <taxon>Beta</taxon>
    </lineage>
</organism>